<dbReference type="Proteomes" id="UP001220610">
    <property type="component" value="Chromosome"/>
</dbReference>
<proteinExistence type="predicted"/>
<evidence type="ECO:0000259" key="1">
    <source>
        <dbReference type="Pfam" id="PF16409"/>
    </source>
</evidence>
<dbReference type="PROSITE" id="PS51257">
    <property type="entry name" value="PROKAR_LIPOPROTEIN"/>
    <property type="match status" value="1"/>
</dbReference>
<reference evidence="2" key="1">
    <citation type="submission" date="2023-03" db="EMBL/GenBank/DDBJ databases">
        <title>Andean soil-derived lignocellulolytic bacterial consortium as a source of novel taxa and putative plastic-active enzymes.</title>
        <authorList>
            <person name="Diaz-Garcia L."/>
            <person name="Chuvochina M."/>
            <person name="Feuerriegel G."/>
            <person name="Bunk B."/>
            <person name="Sproer C."/>
            <person name="Streit W.R."/>
            <person name="Rodriguez L.M."/>
            <person name="Overmann J."/>
            <person name="Jimenez D.J."/>
        </authorList>
    </citation>
    <scope>NUCLEOTIDE SEQUENCE</scope>
    <source>
        <strain evidence="2">MAG 7</strain>
    </source>
</reference>
<dbReference type="AlphaFoldDB" id="A0AAJ5WUK8"/>
<gene>
    <name evidence="2" type="ORF">P0Y53_09260</name>
</gene>
<evidence type="ECO:0000313" key="3">
    <source>
        <dbReference type="Proteomes" id="UP001220610"/>
    </source>
</evidence>
<accession>A0AAJ5WUK8</accession>
<organism evidence="2 3">
    <name type="scientific">Candidatus Pseudobacter hemicellulosilyticus</name>
    <dbReference type="NCBI Taxonomy" id="3121375"/>
    <lineage>
        <taxon>Bacteria</taxon>
        <taxon>Pseudomonadati</taxon>
        <taxon>Bacteroidota</taxon>
        <taxon>Chitinophagia</taxon>
        <taxon>Chitinophagales</taxon>
        <taxon>Chitinophagaceae</taxon>
        <taxon>Pseudobacter</taxon>
    </lineage>
</organism>
<dbReference type="Pfam" id="PF16409">
    <property type="entry name" value="DUF5017"/>
    <property type="match status" value="1"/>
</dbReference>
<dbReference type="InterPro" id="IPR032185">
    <property type="entry name" value="DUF5017"/>
</dbReference>
<name>A0AAJ5WUK8_9BACT</name>
<protein>
    <submittedName>
        <fullName evidence="2">DUF5017 domain-containing protein</fullName>
    </submittedName>
</protein>
<dbReference type="EMBL" id="CP119311">
    <property type="protein sequence ID" value="WEK37689.1"/>
    <property type="molecule type" value="Genomic_DNA"/>
</dbReference>
<feature type="domain" description="DUF5017" evidence="1">
    <location>
        <begin position="18"/>
        <end position="197"/>
    </location>
</feature>
<evidence type="ECO:0000313" key="2">
    <source>
        <dbReference type="EMBL" id="WEK37689.1"/>
    </source>
</evidence>
<sequence>MSKIIITTFAAALLITGCAKVKVGSADLSITTSSQTYKVGDTITFQLEGNPDNIIFYSGDLGHNYEYRTRTAADNDLQVNFNTWVRYGDPLKRNLYLMVSNDFEGVYDVEHLQKATWQDVTQLANFSLGTDQTPSGTISLKPFLGSVDTALFYVAFRYLDTMNTKGQNNWIVRTFSADKVSPEGNVTNMAVMSSGGWKAINVKNTNKVWSITTAQLQMPNSAATETDNEDWVITKGFSVRPVAPDAGVALKNISTLLPQYKHVYETPGTYKVVFEASNVRYNGEDKLVKEMTLTITP</sequence>